<keyword evidence="3" id="KW-0720">Serine protease</keyword>
<dbReference type="FunFam" id="2.40.10.10:FF:000003">
    <property type="entry name" value="Transmembrane serine protease 3"/>
    <property type="match status" value="1"/>
</dbReference>
<evidence type="ECO:0000259" key="8">
    <source>
        <dbReference type="PROSITE" id="PS50240"/>
    </source>
</evidence>
<comment type="caution">
    <text evidence="6">Lacks conserved residue(s) required for the propagation of feature annotation.</text>
</comment>
<feature type="transmembrane region" description="Helical" evidence="7">
    <location>
        <begin position="64"/>
        <end position="83"/>
    </location>
</feature>
<evidence type="ECO:0000313" key="13">
    <source>
        <dbReference type="Xenbase" id="XB-GENE-940757"/>
    </source>
</evidence>
<dbReference type="Bgee" id="ENSXETG00000010125">
    <property type="expression patterns" value="Expressed in skin of body and 3 other cell types or tissues"/>
</dbReference>
<dbReference type="GO" id="GO:0006508">
    <property type="term" value="P:proteolysis"/>
    <property type="evidence" value="ECO:0007669"/>
    <property type="project" value="UniProtKB-KW"/>
</dbReference>
<dbReference type="SUPFAM" id="SSF56487">
    <property type="entry name" value="SRCR-like"/>
    <property type="match status" value="1"/>
</dbReference>
<feature type="domain" description="Peptidase S1" evidence="8">
    <location>
        <begin position="222"/>
        <end position="457"/>
    </location>
</feature>
<dbReference type="OMA" id="THYIIDR"/>
<dbReference type="InterPro" id="IPR036772">
    <property type="entry name" value="SRCR-like_dom_sf"/>
</dbReference>
<evidence type="ECO:0000313" key="12">
    <source>
        <dbReference type="RefSeq" id="XP_002932950.2"/>
    </source>
</evidence>
<dbReference type="PRINTS" id="PR00722">
    <property type="entry name" value="CHYMOTRYPSIN"/>
</dbReference>
<dbReference type="CDD" id="cd00190">
    <property type="entry name" value="Tryp_SPc"/>
    <property type="match status" value="1"/>
</dbReference>
<keyword evidence="5" id="KW-0325">Glycoprotein</keyword>
<keyword evidence="7 12" id="KW-0812">Transmembrane</keyword>
<evidence type="ECO:0000259" key="9">
    <source>
        <dbReference type="PROSITE" id="PS50287"/>
    </source>
</evidence>
<dbReference type="InterPro" id="IPR009003">
    <property type="entry name" value="Peptidase_S1_PA"/>
</dbReference>
<dbReference type="GO" id="GO:0004252">
    <property type="term" value="F:serine-type endopeptidase activity"/>
    <property type="evidence" value="ECO:0007669"/>
    <property type="project" value="InterPro"/>
</dbReference>
<dbReference type="InterPro" id="IPR001314">
    <property type="entry name" value="Peptidase_S1A"/>
</dbReference>
<keyword evidence="7" id="KW-0472">Membrane</keyword>
<keyword evidence="11" id="KW-1185">Reference proteome</keyword>
<evidence type="ECO:0000256" key="5">
    <source>
        <dbReference type="ARBA" id="ARBA00023180"/>
    </source>
</evidence>
<keyword evidence="1 12" id="KW-0645">Protease</keyword>
<dbReference type="Pfam" id="PF15494">
    <property type="entry name" value="SRCR_2"/>
    <property type="match status" value="1"/>
</dbReference>
<dbReference type="Xenbase" id="XB-GENE-940757">
    <property type="gene designation" value="tmprss13"/>
</dbReference>
<reference evidence="12" key="3">
    <citation type="submission" date="2025-04" db="UniProtKB">
        <authorList>
            <consortium name="RefSeq"/>
        </authorList>
    </citation>
    <scope>IDENTIFICATION</scope>
    <source>
        <strain evidence="12">Nigerian</strain>
        <tissue evidence="12">Liver and blood</tissue>
    </source>
</reference>
<dbReference type="Proteomes" id="UP000008143">
    <property type="component" value="Chromosome 7"/>
</dbReference>
<dbReference type="SMART" id="SM00020">
    <property type="entry name" value="Tryp_SPc"/>
    <property type="match status" value="1"/>
</dbReference>
<dbReference type="Pfam" id="PF00089">
    <property type="entry name" value="Trypsin"/>
    <property type="match status" value="1"/>
</dbReference>
<dbReference type="PANTHER" id="PTHR24252">
    <property type="entry name" value="ACROSIN-RELATED"/>
    <property type="match status" value="1"/>
</dbReference>
<dbReference type="PROSITE" id="PS50240">
    <property type="entry name" value="TRYPSIN_DOM"/>
    <property type="match status" value="1"/>
</dbReference>
<dbReference type="eggNOG" id="KOG3627">
    <property type="taxonomic scope" value="Eukaryota"/>
</dbReference>
<evidence type="ECO:0000256" key="6">
    <source>
        <dbReference type="PROSITE-ProRule" id="PRU00196"/>
    </source>
</evidence>
<dbReference type="CTD" id="84000"/>
<name>F6VAW7_XENTR</name>
<reference evidence="10" key="1">
    <citation type="journal article" date="2010" name="Science">
        <title>The genome of the Western clawed frog Xenopus tropicalis.</title>
        <authorList>
            <person name="Hellsten U."/>
            <person name="Harland R.M."/>
            <person name="Gilchrist M.J."/>
            <person name="Hendrix D."/>
            <person name="Jurka J."/>
            <person name="Kapitonov V."/>
            <person name="Ovcharenko I."/>
            <person name="Putnam N.H."/>
            <person name="Shu S."/>
            <person name="Taher L."/>
            <person name="Blitz I.L."/>
            <person name="Blumberg B."/>
            <person name="Dichmann D.S."/>
            <person name="Dubchak I."/>
            <person name="Amaya E."/>
            <person name="Detter J.C."/>
            <person name="Fletcher R."/>
            <person name="Gerhard D.S."/>
            <person name="Goodstein D."/>
            <person name="Graves T."/>
            <person name="Grigoriev I.V."/>
            <person name="Grimwood J."/>
            <person name="Kawashima T."/>
            <person name="Lindquist E."/>
            <person name="Lucas S.M."/>
            <person name="Mead P.E."/>
            <person name="Mitros T."/>
            <person name="Ogino H."/>
            <person name="Ohta Y."/>
            <person name="Poliakov A.V."/>
            <person name="Pollet N."/>
            <person name="Robert J."/>
            <person name="Salamov A."/>
            <person name="Sater A.K."/>
            <person name="Schmutz J."/>
            <person name="Terry A."/>
            <person name="Vize P.D."/>
            <person name="Warren W.C."/>
            <person name="Wells D."/>
            <person name="Wills A."/>
            <person name="Wilson R.K."/>
            <person name="Zimmerman L.B."/>
            <person name="Zorn A.M."/>
            <person name="Grainger R."/>
            <person name="Grammer T."/>
            <person name="Khokha M.K."/>
            <person name="Richardson P.M."/>
            <person name="Rokhsar D.S."/>
        </authorList>
    </citation>
    <scope>NUCLEOTIDE SEQUENCE [LARGE SCALE GENOMIC DNA]</scope>
    <source>
        <strain evidence="10">Nigerian</strain>
    </source>
</reference>
<keyword evidence="4" id="KW-1015">Disulfide bond</keyword>
<dbReference type="OrthoDB" id="10012881at2759"/>
<sequence length="462" mass="50889">MEHHQPYANAPYISPPNNIPGSHGTFYQPYSIQPGVPPTHYIIDRPPTRKLPFLSFFSNRGMNAAVILIGIIVVAGLALIAAYKLNAFHTTPSNSIPREKCLSNVTLCNGVAECERGGDEMGCARFLWDNSMVEVMSRKKENLWLPVCYNEYSSDFPSFVCQRYGFEGTPATAPVYFASNEALHSTGIQNTIQGSLQSTTCANGQYLSLRCLDCGKRMANRIIGGVSAKLGDYPWQVSLHQRAGNRFAHVCGGTIINNKWVATATHCFQETVDPANWRVYAGIINQHNLNAMHTVTVIVRNENYNSDTDDFDMALMKMKQPFIFTAAIQPACLPMMNQNFGQNDICFISGFGKTIQSSDEGSQYLMQAQVHVIPTSVCNKVNVYNGAITPRMMCAGYLQGQIDSCQGDSGGPLVCQQGGIWYLAGVTSWGSGCGQANKPGVYSNVNAFLQWIYKQIELERNS</sequence>
<feature type="domain" description="SRCR" evidence="9">
    <location>
        <begin position="105"/>
        <end position="212"/>
    </location>
</feature>
<evidence type="ECO:0000256" key="2">
    <source>
        <dbReference type="ARBA" id="ARBA00022801"/>
    </source>
</evidence>
<evidence type="ECO:0000256" key="4">
    <source>
        <dbReference type="ARBA" id="ARBA00023157"/>
    </source>
</evidence>
<dbReference type="GeneTree" id="ENSGT00940000159197"/>
<dbReference type="GeneID" id="100491822"/>
<dbReference type="STRING" id="8364.ENSXETP00000022322"/>
<dbReference type="HOGENOM" id="CLU_006842_19_2_1"/>
<dbReference type="Gene3D" id="2.40.10.10">
    <property type="entry name" value="Trypsin-like serine proteases"/>
    <property type="match status" value="1"/>
</dbReference>
<accession>F6VAW7</accession>
<dbReference type="InterPro" id="IPR001190">
    <property type="entry name" value="SRCR"/>
</dbReference>
<dbReference type="PROSITE" id="PS50287">
    <property type="entry name" value="SRCR_2"/>
    <property type="match status" value="1"/>
</dbReference>
<evidence type="ECO:0000313" key="11">
    <source>
        <dbReference type="Proteomes" id="UP000008143"/>
    </source>
</evidence>
<dbReference type="InterPro" id="IPR001254">
    <property type="entry name" value="Trypsin_dom"/>
</dbReference>
<dbReference type="AGR" id="Xenbase:XB-GENE-940757"/>
<keyword evidence="2" id="KW-0378">Hydrolase</keyword>
<dbReference type="Ensembl" id="ENSXETT00000022322">
    <property type="protein sequence ID" value="ENSXETP00000022322"/>
    <property type="gene ID" value="ENSXETG00000010125"/>
</dbReference>
<dbReference type="GO" id="GO:0016020">
    <property type="term" value="C:membrane"/>
    <property type="evidence" value="ECO:0007669"/>
    <property type="project" value="InterPro"/>
</dbReference>
<protein>
    <submittedName>
        <fullName evidence="12">Transmembrane protease serine 13</fullName>
    </submittedName>
    <submittedName>
        <fullName evidence="10">Transmembrane serine protease 13</fullName>
    </submittedName>
</protein>
<evidence type="ECO:0000313" key="10">
    <source>
        <dbReference type="Ensembl" id="ENSXETP00000022322"/>
    </source>
</evidence>
<reference evidence="10" key="2">
    <citation type="submission" date="2011-06" db="UniProtKB">
        <authorList>
            <consortium name="Ensembl"/>
        </authorList>
    </citation>
    <scope>IDENTIFICATION</scope>
</reference>
<keyword evidence="7" id="KW-1133">Transmembrane helix</keyword>
<gene>
    <name evidence="10 12 13" type="primary">tmprss13</name>
</gene>
<dbReference type="GO" id="GO:0008236">
    <property type="term" value="F:serine-type peptidase activity"/>
    <property type="evidence" value="ECO:0000318"/>
    <property type="project" value="GO_Central"/>
</dbReference>
<evidence type="ECO:0000256" key="3">
    <source>
        <dbReference type="ARBA" id="ARBA00022825"/>
    </source>
</evidence>
<dbReference type="InterPro" id="IPR033116">
    <property type="entry name" value="TRYPSIN_SER"/>
</dbReference>
<evidence type="ECO:0000256" key="1">
    <source>
        <dbReference type="ARBA" id="ARBA00022670"/>
    </source>
</evidence>
<organism evidence="10">
    <name type="scientific">Xenopus tropicalis</name>
    <name type="common">Western clawed frog</name>
    <name type="synonym">Silurana tropicalis</name>
    <dbReference type="NCBI Taxonomy" id="8364"/>
    <lineage>
        <taxon>Eukaryota</taxon>
        <taxon>Metazoa</taxon>
        <taxon>Chordata</taxon>
        <taxon>Craniata</taxon>
        <taxon>Vertebrata</taxon>
        <taxon>Euteleostomi</taxon>
        <taxon>Amphibia</taxon>
        <taxon>Batrachia</taxon>
        <taxon>Anura</taxon>
        <taxon>Pipoidea</taxon>
        <taxon>Pipidae</taxon>
        <taxon>Xenopodinae</taxon>
        <taxon>Xenopus</taxon>
        <taxon>Silurana</taxon>
    </lineage>
</organism>
<dbReference type="KEGG" id="xtr:100491822"/>
<dbReference type="PROSITE" id="PS00135">
    <property type="entry name" value="TRYPSIN_SER"/>
    <property type="match status" value="1"/>
</dbReference>
<dbReference type="RefSeq" id="XP_002932950.2">
    <property type="nucleotide sequence ID" value="XM_002932904.5"/>
</dbReference>
<dbReference type="AlphaFoldDB" id="F6VAW7"/>
<dbReference type="SUPFAM" id="SSF50494">
    <property type="entry name" value="Trypsin-like serine proteases"/>
    <property type="match status" value="1"/>
</dbReference>
<proteinExistence type="predicted"/>
<dbReference type="PANTHER" id="PTHR24252:SF29">
    <property type="entry name" value="TRANSMEMBRANE PROTEASE SERINE 2 ISOFORM X2"/>
    <property type="match status" value="1"/>
</dbReference>
<dbReference type="InterPro" id="IPR043504">
    <property type="entry name" value="Peptidase_S1_PA_chymotrypsin"/>
</dbReference>
<evidence type="ECO:0000256" key="7">
    <source>
        <dbReference type="SAM" id="Phobius"/>
    </source>
</evidence>